<evidence type="ECO:0000256" key="6">
    <source>
        <dbReference type="PROSITE-ProRule" id="PRU00175"/>
    </source>
</evidence>
<evidence type="ECO:0000313" key="10">
    <source>
        <dbReference type="EMBL" id="GEU57478.1"/>
    </source>
</evidence>
<dbReference type="PANTHER" id="PTHR34455">
    <property type="entry name" value="OS07G0673550 PROTEIN"/>
    <property type="match status" value="1"/>
</dbReference>
<dbReference type="InterPro" id="IPR001841">
    <property type="entry name" value="Znf_RING"/>
</dbReference>
<keyword evidence="6" id="KW-0863">Zinc-finger</keyword>
<evidence type="ECO:0000256" key="3">
    <source>
        <dbReference type="ARBA" id="ARBA00022989"/>
    </source>
</evidence>
<dbReference type="SMART" id="SM00184">
    <property type="entry name" value="RING"/>
    <property type="match status" value="1"/>
</dbReference>
<dbReference type="Gene3D" id="1.20.5.510">
    <property type="entry name" value="Single helix bin"/>
    <property type="match status" value="1"/>
</dbReference>
<protein>
    <submittedName>
        <fullName evidence="10">Photosystem II PsbX</fullName>
    </submittedName>
</protein>
<dbReference type="Pfam" id="PF13639">
    <property type="entry name" value="zf-RING_2"/>
    <property type="match status" value="1"/>
</dbReference>
<dbReference type="Pfam" id="PF15072">
    <property type="entry name" value="HROB"/>
    <property type="match status" value="1"/>
</dbReference>
<dbReference type="EMBL" id="BKCJ010003839">
    <property type="protein sequence ID" value="GEU57478.1"/>
    <property type="molecule type" value="Genomic_DNA"/>
</dbReference>
<dbReference type="CDD" id="cd16461">
    <property type="entry name" value="RING-H2_EL5-like"/>
    <property type="match status" value="1"/>
</dbReference>
<sequence length="465" mass="51023">MKKFVDDVGEDEDFKSGLRVSAIDYANVNDGIVSGCLGDIKNYLNNGKLDQVGIIDDVNDDTIECSVCLSVFEEGEEVRKLPRCNHSFHASCIDMWLYSHFDCPLCRAPVVETETPPQHRHTDSQHSRDELLASSSDTSYTHGKVSNIPMVLSWGGGISPDSFLPSILLLVVIIATVVIITVIVGEGRVNEFHQDNASSVFFERRILLKENTRKKLEHYYNDTSTRVETSLSTQNPVRIIPGPAGIVQQAKLLKQRDILLGWDGAVKSTQEYMKKVVMMCVKMRILRVGCTIPETIHHRVIGEGNYGKDNTVRATFILVNVSVFSPKLSMHYLNITIRNVVIVFRKDTVPMEVTVSMAIMPLTNKPTTNMFFNPLTIKVSSSKTLLACKRMMVVKSSMKEKAVTAMTAAALTASMMVPDVAQAAASGVTPSLNNFLLSIGAGGVVLAGILGAIIGVSNFDPVKRG</sequence>
<feature type="transmembrane region" description="Helical" evidence="8">
    <location>
        <begin position="163"/>
        <end position="184"/>
    </location>
</feature>
<feature type="transmembrane region" description="Helical" evidence="8">
    <location>
        <begin position="435"/>
        <end position="456"/>
    </location>
</feature>
<dbReference type="GO" id="GO:0000725">
    <property type="term" value="P:recombinational repair"/>
    <property type="evidence" value="ECO:0007669"/>
    <property type="project" value="InterPro"/>
</dbReference>
<dbReference type="PROSITE" id="PS50089">
    <property type="entry name" value="ZF_RING_2"/>
    <property type="match status" value="1"/>
</dbReference>
<reference evidence="10" key="1">
    <citation type="journal article" date="2019" name="Sci. Rep.">
        <title>Draft genome of Tanacetum cinerariifolium, the natural source of mosquito coil.</title>
        <authorList>
            <person name="Yamashiro T."/>
            <person name="Shiraishi A."/>
            <person name="Satake H."/>
            <person name="Nakayama K."/>
        </authorList>
    </citation>
    <scope>NUCLEOTIDE SEQUENCE</scope>
</reference>
<evidence type="ECO:0000256" key="2">
    <source>
        <dbReference type="ARBA" id="ARBA00022692"/>
    </source>
</evidence>
<dbReference type="Pfam" id="PF06596">
    <property type="entry name" value="PsbX"/>
    <property type="match status" value="1"/>
</dbReference>
<name>A0A6L2L6X7_TANCI</name>
<dbReference type="GO" id="GO:0009523">
    <property type="term" value="C:photosystem II"/>
    <property type="evidence" value="ECO:0007669"/>
    <property type="project" value="UniProtKB-KW"/>
</dbReference>
<dbReference type="SUPFAM" id="SSF57850">
    <property type="entry name" value="RING/U-box"/>
    <property type="match status" value="1"/>
</dbReference>
<keyword evidence="3 8" id="KW-1133">Transmembrane helix</keyword>
<organism evidence="10">
    <name type="scientific">Tanacetum cinerariifolium</name>
    <name type="common">Dalmatian daisy</name>
    <name type="synonym">Chrysanthemum cinerariifolium</name>
    <dbReference type="NCBI Taxonomy" id="118510"/>
    <lineage>
        <taxon>Eukaryota</taxon>
        <taxon>Viridiplantae</taxon>
        <taxon>Streptophyta</taxon>
        <taxon>Embryophyta</taxon>
        <taxon>Tracheophyta</taxon>
        <taxon>Spermatophyta</taxon>
        <taxon>Magnoliopsida</taxon>
        <taxon>eudicotyledons</taxon>
        <taxon>Gunneridae</taxon>
        <taxon>Pentapetalae</taxon>
        <taxon>asterids</taxon>
        <taxon>campanulids</taxon>
        <taxon>Asterales</taxon>
        <taxon>Asteraceae</taxon>
        <taxon>Asteroideae</taxon>
        <taxon>Anthemideae</taxon>
        <taxon>Anthemidinae</taxon>
        <taxon>Tanacetum</taxon>
    </lineage>
</organism>
<keyword evidence="2 8" id="KW-0812">Transmembrane</keyword>
<keyword evidence="1" id="KW-0602">Photosynthesis</keyword>
<evidence type="ECO:0000259" key="9">
    <source>
        <dbReference type="PROSITE" id="PS50089"/>
    </source>
</evidence>
<evidence type="ECO:0000256" key="1">
    <source>
        <dbReference type="ARBA" id="ARBA00022531"/>
    </source>
</evidence>
<dbReference type="Gene3D" id="3.30.40.10">
    <property type="entry name" value="Zinc/RING finger domain, C3HC4 (zinc finger)"/>
    <property type="match status" value="1"/>
</dbReference>
<feature type="compositionally biased region" description="Basic and acidic residues" evidence="7">
    <location>
        <begin position="120"/>
        <end position="131"/>
    </location>
</feature>
<keyword evidence="4 8" id="KW-0472">Membrane</keyword>
<dbReference type="InterPro" id="IPR058570">
    <property type="entry name" value="HROB_OB"/>
</dbReference>
<dbReference type="PANTHER" id="PTHR34455:SF1">
    <property type="entry name" value="OS07G0673550 PROTEIN"/>
    <property type="match status" value="1"/>
</dbReference>
<comment type="caution">
    <text evidence="10">The sequence shown here is derived from an EMBL/GenBank/DDBJ whole genome shotgun (WGS) entry which is preliminary data.</text>
</comment>
<evidence type="ECO:0000256" key="7">
    <source>
        <dbReference type="SAM" id="MobiDB-lite"/>
    </source>
</evidence>
<keyword evidence="5" id="KW-0604">Photosystem II</keyword>
<dbReference type="AlphaFoldDB" id="A0A6L2L6X7"/>
<evidence type="ECO:0000256" key="5">
    <source>
        <dbReference type="ARBA" id="ARBA00023276"/>
    </source>
</evidence>
<evidence type="ECO:0000256" key="8">
    <source>
        <dbReference type="SAM" id="Phobius"/>
    </source>
</evidence>
<proteinExistence type="predicted"/>
<dbReference type="InterPro" id="IPR013083">
    <property type="entry name" value="Znf_RING/FYVE/PHD"/>
</dbReference>
<dbReference type="GO" id="GO:0008270">
    <property type="term" value="F:zinc ion binding"/>
    <property type="evidence" value="ECO:0007669"/>
    <property type="project" value="UniProtKB-KW"/>
</dbReference>
<accession>A0A6L2L6X7</accession>
<feature type="region of interest" description="Disordered" evidence="7">
    <location>
        <begin position="115"/>
        <end position="139"/>
    </location>
</feature>
<feature type="domain" description="RING-type" evidence="9">
    <location>
        <begin position="65"/>
        <end position="107"/>
    </location>
</feature>
<dbReference type="InterPro" id="IPR009518">
    <property type="entry name" value="PSII_PsbX"/>
</dbReference>
<dbReference type="GO" id="GO:0015979">
    <property type="term" value="P:photosynthesis"/>
    <property type="evidence" value="ECO:0007669"/>
    <property type="project" value="UniProtKB-KW"/>
</dbReference>
<gene>
    <name evidence="10" type="ORF">Tci_029456</name>
</gene>
<keyword evidence="6" id="KW-0862">Zinc</keyword>
<keyword evidence="6" id="KW-0479">Metal-binding</keyword>
<feature type="transmembrane region" description="Helical" evidence="8">
    <location>
        <begin position="402"/>
        <end position="423"/>
    </location>
</feature>
<evidence type="ECO:0000256" key="4">
    <source>
        <dbReference type="ARBA" id="ARBA00023136"/>
    </source>
</evidence>